<proteinExistence type="predicted"/>
<dbReference type="AlphaFoldDB" id="A0A8H7VWY4"/>
<dbReference type="Proteomes" id="UP000613177">
    <property type="component" value="Unassembled WGS sequence"/>
</dbReference>
<accession>A0A8H7VWY4</accession>
<sequence length="129" mass="14659">MCDFTTPLILTEPQNQANHEFMNRVINYSLSAHRKSPMGSMVAMGYFLASNAVSLTSLEYQFDPIICLLFQISKELTMKESDTKNIFLELTEPLLENIKRRIEDNVGKDYKIPGEAVKKLKAILVKALC</sequence>
<evidence type="ECO:0000313" key="1">
    <source>
        <dbReference type="EMBL" id="KAG2234457.1"/>
    </source>
</evidence>
<evidence type="ECO:0000313" key="2">
    <source>
        <dbReference type="Proteomes" id="UP000613177"/>
    </source>
</evidence>
<protein>
    <submittedName>
        <fullName evidence="1">Uncharacterized protein</fullName>
    </submittedName>
</protein>
<organism evidence="1 2">
    <name type="scientific">Thamnidium elegans</name>
    <dbReference type="NCBI Taxonomy" id="101142"/>
    <lineage>
        <taxon>Eukaryota</taxon>
        <taxon>Fungi</taxon>
        <taxon>Fungi incertae sedis</taxon>
        <taxon>Mucoromycota</taxon>
        <taxon>Mucoromycotina</taxon>
        <taxon>Mucoromycetes</taxon>
        <taxon>Mucorales</taxon>
        <taxon>Mucorineae</taxon>
        <taxon>Mucoraceae</taxon>
        <taxon>Thamnidium</taxon>
    </lineage>
</organism>
<gene>
    <name evidence="1" type="ORF">INT48_004836</name>
</gene>
<reference evidence="1" key="1">
    <citation type="submission" date="2021-01" db="EMBL/GenBank/DDBJ databases">
        <title>Metabolic potential, ecology and presence of endohyphal bacteria is reflected in genomic diversity of Mucoromycotina.</title>
        <authorList>
            <person name="Muszewska A."/>
            <person name="Okrasinska A."/>
            <person name="Steczkiewicz K."/>
            <person name="Drgas O."/>
            <person name="Orlowska M."/>
            <person name="Perlinska-Lenart U."/>
            <person name="Aleksandrzak-Piekarczyk T."/>
            <person name="Szatraj K."/>
            <person name="Zielenkiewicz U."/>
            <person name="Pilsyk S."/>
            <person name="Malc E."/>
            <person name="Mieczkowski P."/>
            <person name="Kruszewska J.S."/>
            <person name="Biernat P."/>
            <person name="Pawlowska J."/>
        </authorList>
    </citation>
    <scope>NUCLEOTIDE SEQUENCE</scope>
    <source>
        <strain evidence="1">WA0000018081</strain>
    </source>
</reference>
<dbReference type="OrthoDB" id="2273539at2759"/>
<keyword evidence="2" id="KW-1185">Reference proteome</keyword>
<name>A0A8H7VWY4_9FUNG</name>
<comment type="caution">
    <text evidence="1">The sequence shown here is derived from an EMBL/GenBank/DDBJ whole genome shotgun (WGS) entry which is preliminary data.</text>
</comment>
<dbReference type="EMBL" id="JAEPRE010000052">
    <property type="protein sequence ID" value="KAG2234457.1"/>
    <property type="molecule type" value="Genomic_DNA"/>
</dbReference>